<dbReference type="Proteomes" id="UP000057158">
    <property type="component" value="Chromosome"/>
</dbReference>
<dbReference type="EMBL" id="CP010802">
    <property type="protein sequence ID" value="ALC16313.1"/>
    <property type="molecule type" value="Genomic_DNA"/>
</dbReference>
<keyword evidence="3" id="KW-1185">Reference proteome</keyword>
<reference evidence="2 3" key="1">
    <citation type="submission" date="2015-07" db="EMBL/GenBank/DDBJ databases">
        <title>Isolation and Genomic Characterization of a Novel Halophilic Metal-Reducing Deltaproteobacterium from the Deep Subsurface.</title>
        <authorList>
            <person name="Badalamenti J.P."/>
            <person name="Summers Z.M."/>
            <person name="Gralnick J.A."/>
            <person name="Bond D.R."/>
        </authorList>
    </citation>
    <scope>NUCLEOTIDE SEQUENCE [LARGE SCALE GENOMIC DNA]</scope>
    <source>
        <strain evidence="2 3">WTL</strain>
    </source>
</reference>
<organism evidence="2 3">
    <name type="scientific">Desulfuromonas soudanensis</name>
    <dbReference type="NCBI Taxonomy" id="1603606"/>
    <lineage>
        <taxon>Bacteria</taxon>
        <taxon>Pseudomonadati</taxon>
        <taxon>Thermodesulfobacteriota</taxon>
        <taxon>Desulfuromonadia</taxon>
        <taxon>Desulfuromonadales</taxon>
        <taxon>Desulfuromonadaceae</taxon>
        <taxon>Desulfuromonas</taxon>
    </lineage>
</organism>
<dbReference type="InterPro" id="IPR025992">
    <property type="entry name" value="Haem-bd"/>
</dbReference>
<dbReference type="AlphaFoldDB" id="A0A0M3QFM2"/>
<sequence>MPLNRKKILVLLVVLVAAMQLVPIDRRNPPVTAEVAGAREFLAILKRSCFDCHSNETTWPWYSRIAPVSWMLAYDVYEGREHLNFSHWGDYPGEKQVKLRKEIREEVDEGEMPPFQYYLVHREARLGNQDKEIIRRWATDGETPSR</sequence>
<gene>
    <name evidence="2" type="ORF">DSOUD_1534</name>
</gene>
<evidence type="ECO:0000313" key="2">
    <source>
        <dbReference type="EMBL" id="ALC16313.1"/>
    </source>
</evidence>
<feature type="domain" description="Haem-binding" evidence="1">
    <location>
        <begin position="13"/>
        <end position="142"/>
    </location>
</feature>
<evidence type="ECO:0000259" key="1">
    <source>
        <dbReference type="SMART" id="SM01235"/>
    </source>
</evidence>
<dbReference type="KEGG" id="des:DSOUD_1534"/>
<dbReference type="SMART" id="SM01235">
    <property type="entry name" value="Haem_bd"/>
    <property type="match status" value="1"/>
</dbReference>
<evidence type="ECO:0000313" key="3">
    <source>
        <dbReference type="Proteomes" id="UP000057158"/>
    </source>
</evidence>
<name>A0A0M3QFM2_9BACT</name>
<dbReference type="STRING" id="1603606.DSOUD_1534"/>
<dbReference type="RefSeq" id="WP_053550432.1">
    <property type="nucleotide sequence ID" value="NZ_CP010802.1"/>
</dbReference>
<protein>
    <submittedName>
        <fullName evidence="2">Heme-binding domain-containing protein</fullName>
    </submittedName>
</protein>
<accession>A0A0M3QFM2</accession>
<dbReference type="PATRIC" id="fig|1603606.3.peg.1671"/>
<dbReference type="Pfam" id="PF14376">
    <property type="entry name" value="Haem_bd"/>
    <property type="match status" value="1"/>
</dbReference>
<proteinExistence type="predicted"/>
<dbReference type="OrthoDB" id="196738at2"/>